<evidence type="ECO:0000313" key="2">
    <source>
        <dbReference type="Proteomes" id="UP001295423"/>
    </source>
</evidence>
<reference evidence="1" key="1">
    <citation type="submission" date="2023-08" db="EMBL/GenBank/DDBJ databases">
        <authorList>
            <person name="Audoor S."/>
            <person name="Bilcke G."/>
        </authorList>
    </citation>
    <scope>NUCLEOTIDE SEQUENCE</scope>
</reference>
<name>A0AAD2G5L1_9STRA</name>
<accession>A0AAD2G5L1</accession>
<gene>
    <name evidence="1" type="ORF">CYCCA115_LOCUS20379</name>
</gene>
<dbReference type="Proteomes" id="UP001295423">
    <property type="component" value="Unassembled WGS sequence"/>
</dbReference>
<dbReference type="EMBL" id="CAKOGP040002166">
    <property type="protein sequence ID" value="CAJ1963905.1"/>
    <property type="molecule type" value="Genomic_DNA"/>
</dbReference>
<proteinExistence type="predicted"/>
<sequence length="284" mass="31882">MDTNADTCCLGKNFVIMSYTPRSADVYAYDPALPPTNVPIVSGATAFDCPQTGNTFILIINEALYYGNRLDHSLINPNQVRSFGIPLWDNPFDETRHVGIESKKIFIALKAKGTKLLFDSRAPTEHELATCLHIDLTSKVPWNPGTVQLGKVSAAHKVTEDHVDDPRSNEAELRHLDPIMQGMNEWRTVQTAMADGERFLKQMARTGNERFEDVPVRPSFVSTQRHTKATAENLSERLGIGLNRARATLRSTLQRGTRSAILPLARRYRADRMFLTVRPPLDRP</sequence>
<dbReference type="AlphaFoldDB" id="A0AAD2G5L1"/>
<protein>
    <submittedName>
        <fullName evidence="1">Uncharacterized protein</fullName>
    </submittedName>
</protein>
<organism evidence="1 2">
    <name type="scientific">Cylindrotheca closterium</name>
    <dbReference type="NCBI Taxonomy" id="2856"/>
    <lineage>
        <taxon>Eukaryota</taxon>
        <taxon>Sar</taxon>
        <taxon>Stramenopiles</taxon>
        <taxon>Ochrophyta</taxon>
        <taxon>Bacillariophyta</taxon>
        <taxon>Bacillariophyceae</taxon>
        <taxon>Bacillariophycidae</taxon>
        <taxon>Bacillariales</taxon>
        <taxon>Bacillariaceae</taxon>
        <taxon>Cylindrotheca</taxon>
    </lineage>
</organism>
<keyword evidence="2" id="KW-1185">Reference proteome</keyword>
<evidence type="ECO:0000313" key="1">
    <source>
        <dbReference type="EMBL" id="CAJ1963905.1"/>
    </source>
</evidence>
<comment type="caution">
    <text evidence="1">The sequence shown here is derived from an EMBL/GenBank/DDBJ whole genome shotgun (WGS) entry which is preliminary data.</text>
</comment>